<feature type="transmembrane region" description="Helical" evidence="11">
    <location>
        <begin position="25"/>
        <end position="49"/>
    </location>
</feature>
<dbReference type="GO" id="GO:0005254">
    <property type="term" value="F:chloride channel activity"/>
    <property type="evidence" value="ECO:0007669"/>
    <property type="project" value="UniProtKB-KW"/>
</dbReference>
<comment type="subcellular location">
    <subcellularLocation>
        <location evidence="1">Membrane</location>
        <topology evidence="1">Multi-pass membrane protein</topology>
    </subcellularLocation>
</comment>
<keyword evidence="6 11" id="KW-0472">Membrane</keyword>
<feature type="domain" description="CBS" evidence="12">
    <location>
        <begin position="522"/>
        <end position="580"/>
    </location>
</feature>
<keyword evidence="9" id="KW-0407">Ion channel</keyword>
<keyword evidence="8" id="KW-0868">Chloride</keyword>
<dbReference type="InterPro" id="IPR000644">
    <property type="entry name" value="CBS_dom"/>
</dbReference>
<evidence type="ECO:0000256" key="4">
    <source>
        <dbReference type="ARBA" id="ARBA00022989"/>
    </source>
</evidence>
<dbReference type="GO" id="GO:0034707">
    <property type="term" value="C:chloride channel complex"/>
    <property type="evidence" value="ECO:0007669"/>
    <property type="project" value="UniProtKB-KW"/>
</dbReference>
<evidence type="ECO:0000256" key="8">
    <source>
        <dbReference type="ARBA" id="ARBA00023214"/>
    </source>
</evidence>
<keyword evidence="4 11" id="KW-1133">Transmembrane helix</keyword>
<dbReference type="PROSITE" id="PS51371">
    <property type="entry name" value="CBS"/>
    <property type="match status" value="1"/>
</dbReference>
<protein>
    <recommendedName>
        <fullName evidence="12">CBS domain-containing protein</fullName>
    </recommendedName>
</protein>
<dbReference type="AlphaFoldDB" id="A0A212LQ05"/>
<dbReference type="SUPFAM" id="SSF81340">
    <property type="entry name" value="Clc chloride channel"/>
    <property type="match status" value="1"/>
</dbReference>
<dbReference type="SUPFAM" id="SSF54631">
    <property type="entry name" value="CBS-domain pair"/>
    <property type="match status" value="1"/>
</dbReference>
<keyword evidence="2" id="KW-0813">Transport</keyword>
<name>A0A212LQ05_9HYPH</name>
<accession>A0A212LQ05</accession>
<keyword evidence="5" id="KW-0406">Ion transport</keyword>
<evidence type="ECO:0000256" key="11">
    <source>
        <dbReference type="SAM" id="Phobius"/>
    </source>
</evidence>
<dbReference type="Gene3D" id="1.10.3080.10">
    <property type="entry name" value="Clc chloride channel"/>
    <property type="match status" value="1"/>
</dbReference>
<keyword evidence="10" id="KW-0129">CBS domain</keyword>
<keyword evidence="7" id="KW-0869">Chloride channel</keyword>
<proteinExistence type="predicted"/>
<dbReference type="InterPro" id="IPR001807">
    <property type="entry name" value="ClC"/>
</dbReference>
<evidence type="ECO:0000256" key="2">
    <source>
        <dbReference type="ARBA" id="ARBA00022448"/>
    </source>
</evidence>
<dbReference type="PANTHER" id="PTHR43427">
    <property type="entry name" value="CHLORIDE CHANNEL PROTEIN CLC-E"/>
    <property type="match status" value="1"/>
</dbReference>
<dbReference type="RefSeq" id="WP_288198669.1">
    <property type="nucleotide sequence ID" value="NZ_LT608334.1"/>
</dbReference>
<dbReference type="InterPro" id="IPR014743">
    <property type="entry name" value="Cl-channel_core"/>
</dbReference>
<reference evidence="13" key="1">
    <citation type="submission" date="2016-08" db="EMBL/GenBank/DDBJ databases">
        <authorList>
            <person name="Seilhamer J.J."/>
        </authorList>
    </citation>
    <scope>NUCLEOTIDE SEQUENCE</scope>
    <source>
        <strain evidence="13">86</strain>
    </source>
</reference>
<evidence type="ECO:0000256" key="7">
    <source>
        <dbReference type="ARBA" id="ARBA00023173"/>
    </source>
</evidence>
<dbReference type="InterPro" id="IPR046342">
    <property type="entry name" value="CBS_dom_sf"/>
</dbReference>
<feature type="transmembrane region" description="Helical" evidence="11">
    <location>
        <begin position="314"/>
        <end position="335"/>
    </location>
</feature>
<dbReference type="Pfam" id="PF00654">
    <property type="entry name" value="Voltage_CLC"/>
    <property type="match status" value="1"/>
</dbReference>
<feature type="transmembrane region" description="Helical" evidence="11">
    <location>
        <begin position="69"/>
        <end position="93"/>
    </location>
</feature>
<keyword evidence="3 11" id="KW-0812">Transmembrane</keyword>
<dbReference type="PRINTS" id="PR00762">
    <property type="entry name" value="CLCHANNEL"/>
</dbReference>
<gene>
    <name evidence="13" type="ORF">KL86PLE_90551</name>
</gene>
<sequence>MRTIVSSLTVAGFRALVRLRRYRELGLLAIATLVGCLAGVVVTFMSWVTNLAHRLLFLLPSGERLSEQASLGHPALALVPVLGGVVLAVLAYLTRRRFTRPPVDPIEANALHGGRMSVPESLLVAVQTMISSGFGASVGLEAGYTQASAGFASRLAEAIRLRRRDIRTLVGCAAAGAISAAFDAPITGAFYGFELIIGSYSVALVAPVLAASLAASLTAGWLGAVQTTIEVGPVPVLTASDLAPFMLLGLIGGLLAVAIMQLVTGVERAFRFANIPAWARPVVGGALVGGLALMTPHVLSSGHGALHVDLASTATWQMLLLLFGLKALASALSLGSGFRGGLFFASLYLGALIGKAYALIIVAWGILPALSPLLSSVVGMAALAVGIVGGPMTMAFLALETTGDLSITGAVLAASVVSAVVVRETFGYSFSTWRLHLRGETIRSAHDVGRMRSLTVSRMMRSDVRTVSATLSLDAFRAIFPLGSTQRAIAVDAGGGYAGVMVVADAYAAGAADGRADIAPLLRHRDAMLLPSMNVSEAARLFDAAKAEELAVVDSLKTRRVIGLLTEQYLMRRYAEELDKSRRELMGEG</sequence>
<dbReference type="InterPro" id="IPR050368">
    <property type="entry name" value="ClC-type_chloride_channel"/>
</dbReference>
<feature type="transmembrane region" description="Helical" evidence="11">
    <location>
        <begin position="405"/>
        <end position="422"/>
    </location>
</feature>
<dbReference type="EMBL" id="FMJD01000013">
    <property type="protein sequence ID" value="SCM79613.1"/>
    <property type="molecule type" value="Genomic_DNA"/>
</dbReference>
<evidence type="ECO:0000256" key="9">
    <source>
        <dbReference type="ARBA" id="ARBA00023303"/>
    </source>
</evidence>
<evidence type="ECO:0000256" key="6">
    <source>
        <dbReference type="ARBA" id="ARBA00023136"/>
    </source>
</evidence>
<evidence type="ECO:0000313" key="13">
    <source>
        <dbReference type="EMBL" id="SCM79613.1"/>
    </source>
</evidence>
<dbReference type="PANTHER" id="PTHR43427:SF6">
    <property type="entry name" value="CHLORIDE CHANNEL PROTEIN CLC-E"/>
    <property type="match status" value="1"/>
</dbReference>
<feature type="transmembrane region" description="Helical" evidence="11">
    <location>
        <begin position="242"/>
        <end position="263"/>
    </location>
</feature>
<organism evidence="13">
    <name type="scientific">uncultured Pleomorphomonas sp</name>
    <dbReference type="NCBI Taxonomy" id="442121"/>
    <lineage>
        <taxon>Bacteria</taxon>
        <taxon>Pseudomonadati</taxon>
        <taxon>Pseudomonadota</taxon>
        <taxon>Alphaproteobacteria</taxon>
        <taxon>Hyphomicrobiales</taxon>
        <taxon>Pleomorphomonadaceae</taxon>
        <taxon>Pleomorphomonas</taxon>
        <taxon>environmental samples</taxon>
    </lineage>
</organism>
<feature type="transmembrane region" description="Helical" evidence="11">
    <location>
        <begin position="342"/>
        <end position="367"/>
    </location>
</feature>
<dbReference type="CDD" id="cd00400">
    <property type="entry name" value="Voltage_gated_ClC"/>
    <property type="match status" value="1"/>
</dbReference>
<feature type="transmembrane region" description="Helical" evidence="11">
    <location>
        <begin position="373"/>
        <end position="398"/>
    </location>
</feature>
<dbReference type="Gene3D" id="3.10.580.10">
    <property type="entry name" value="CBS-domain"/>
    <property type="match status" value="1"/>
</dbReference>
<evidence type="ECO:0000256" key="5">
    <source>
        <dbReference type="ARBA" id="ARBA00023065"/>
    </source>
</evidence>
<feature type="transmembrane region" description="Helical" evidence="11">
    <location>
        <begin position="275"/>
        <end position="294"/>
    </location>
</feature>
<evidence type="ECO:0000256" key="3">
    <source>
        <dbReference type="ARBA" id="ARBA00022692"/>
    </source>
</evidence>
<evidence type="ECO:0000259" key="12">
    <source>
        <dbReference type="PROSITE" id="PS51371"/>
    </source>
</evidence>
<evidence type="ECO:0000256" key="10">
    <source>
        <dbReference type="PROSITE-ProRule" id="PRU00703"/>
    </source>
</evidence>
<evidence type="ECO:0000256" key="1">
    <source>
        <dbReference type="ARBA" id="ARBA00004141"/>
    </source>
</evidence>